<accession>A0ABW8Q423</accession>
<sequence length="1093" mass="120765">MKNIKIPSGFRSPLRPMIYSVASALLFISLEAHAQFSPTPPYLQNESSTKGQLTVKHNIMLLIDDSGSMEYVPEIDHRPGEYDYYHRRYITGTSRLDITKNVLNKVLDKYQDRFNWSLQTLHNNGGTDTENFSPSWQRIKRNVNGIRAKNGTPTTRRYYEVVSNIVMPNIKYRCQKSYVVLMSDGDANLSCDIYDYWGRPGYGISPFYYGRRYYSDYYRDYIPSVGMSSYNYFGPHSGGYCRNQTGGAYDTFWDREDGLAFFSRTLATKDIKVGGKDKAGKSWDGDYSDPRGTNFKNQLVQTYTVGFGSGVSATGEAYLRNGASGSNNYFNARDENGLFAAFDAITDSIANDSKNEIIEAEGTVSPAVTSSGISGMAANVQLDSGSWSSQLQFFRIDKQTGEVNTSGADIRYPLFTERKTLINTDGKNVYWANETDKYGSDAYFGLTKKKDEWKNALMPWVTRSSQDNTIKNTYSEATGYSQNYRLRETSPSDKRNLGDIIDSSVLTVGGGQTTDGLVDGRNEFLVTAANDGMVHLFQSKNDTHPYSLKLSYIPGGMERDASYGGKNIAETLKEVAHEKYGRDASHPHRYLINGGIVVRRTAEDAEAGIIGQQSFLFGTMGQGARGAYALNIGGKGRTTGKAVGLNAPEDTWDKQIPLFETEKGENNQLGYIVGSPQIGRIALEREADGAVKSAEREITVNNKKEKKVRYKNTRYAGFLSNGFALTKGGVKNESALYIYDMLGQDADSGADEGNKAGTLIQKIVADNSSAQGLSAPTLVDADFDGIVDVAYAGDYKGNMYRFDLRSTDKSKWSVKKIFSGSAAQPITSAPAISRYGFNKYVVIFGTGSDIYQEDVDDKNRQAIYGIYDDLNLQGDKVVAAESKDLLEQELSEMTVDGKTVRQITTNNQVGSNHKGWVVKLGTDDGERVIVKPTMILRTAIVSTRIYNQKKEKISSSGDPCSIDSYKTETMSSSWILTLNALTGGKLDKYDAHLTILRAEGEATDTYYAGLQKEGITSFTYMDSAKLNDSPVTADGDSGGAGTDQAYKTANNEIPNNTCFGKDTLRVLLTNKNESFNVRGRICGVRRLSWGEIF</sequence>
<name>A0ABW8Q423_9NEIS</name>
<evidence type="ECO:0000256" key="2">
    <source>
        <dbReference type="ARBA" id="ARBA00022837"/>
    </source>
</evidence>
<keyword evidence="3" id="KW-0732">Signal</keyword>
<dbReference type="Pfam" id="PF05567">
    <property type="entry name" value="T4P_PilY1"/>
    <property type="match status" value="2"/>
</dbReference>
<evidence type="ECO:0000313" key="6">
    <source>
        <dbReference type="Proteomes" id="UP001621964"/>
    </source>
</evidence>
<dbReference type="Proteomes" id="UP001621964">
    <property type="component" value="Unassembled WGS sequence"/>
</dbReference>
<feature type="domain" description="PilY1 beta-propeller" evidence="4">
    <location>
        <begin position="497"/>
        <end position="681"/>
    </location>
</feature>
<feature type="domain" description="PilY1 beta-propeller" evidence="4">
    <location>
        <begin position="705"/>
        <end position="890"/>
    </location>
</feature>
<organism evidence="5 6">
    <name type="scientific">Neisseria oralis</name>
    <dbReference type="NCBI Taxonomy" id="1107316"/>
    <lineage>
        <taxon>Bacteria</taxon>
        <taxon>Pseudomonadati</taxon>
        <taxon>Pseudomonadota</taxon>
        <taxon>Betaproteobacteria</taxon>
        <taxon>Neisseriales</taxon>
        <taxon>Neisseriaceae</taxon>
        <taxon>Neisseria</taxon>
    </lineage>
</organism>
<evidence type="ECO:0000256" key="3">
    <source>
        <dbReference type="SAM" id="SignalP"/>
    </source>
</evidence>
<protein>
    <submittedName>
        <fullName evidence="5">PilC family type IV pilus tip adhesin</fullName>
    </submittedName>
</protein>
<evidence type="ECO:0000256" key="1">
    <source>
        <dbReference type="ARBA" id="ARBA00022723"/>
    </source>
</evidence>
<dbReference type="InterPro" id="IPR008707">
    <property type="entry name" value="B-propeller_PilY1"/>
</dbReference>
<keyword evidence="1" id="KW-0479">Metal-binding</keyword>
<keyword evidence="6" id="KW-1185">Reference proteome</keyword>
<evidence type="ECO:0000259" key="4">
    <source>
        <dbReference type="Pfam" id="PF05567"/>
    </source>
</evidence>
<gene>
    <name evidence="5" type="primary">pilC</name>
    <name evidence="5" type="ORF">ACI43T_07260</name>
</gene>
<feature type="chain" id="PRO_5047032048" evidence="3">
    <location>
        <begin position="35"/>
        <end position="1093"/>
    </location>
</feature>
<reference evidence="5 6" key="1">
    <citation type="submission" date="2024-11" db="EMBL/GenBank/DDBJ databases">
        <authorList>
            <person name="Mikucki A.G."/>
            <person name="Kahler C.M."/>
        </authorList>
    </citation>
    <scope>NUCLEOTIDE SEQUENCE [LARGE SCALE GENOMIC DNA]</scope>
    <source>
        <strain evidence="5 6">EXNM717</strain>
    </source>
</reference>
<dbReference type="SUPFAM" id="SSF53300">
    <property type="entry name" value="vWA-like"/>
    <property type="match status" value="1"/>
</dbReference>
<dbReference type="Gene3D" id="3.40.50.410">
    <property type="entry name" value="von Willebrand factor, type A domain"/>
    <property type="match status" value="1"/>
</dbReference>
<dbReference type="RefSeq" id="WP_405386192.1">
    <property type="nucleotide sequence ID" value="NZ_JBJGEB010000006.1"/>
</dbReference>
<proteinExistence type="predicted"/>
<feature type="signal peptide" evidence="3">
    <location>
        <begin position="1"/>
        <end position="34"/>
    </location>
</feature>
<keyword evidence="2" id="KW-0106">Calcium</keyword>
<dbReference type="EMBL" id="JBJGEB010000006">
    <property type="protein sequence ID" value="MFK7642294.1"/>
    <property type="molecule type" value="Genomic_DNA"/>
</dbReference>
<dbReference type="NCBIfam" id="NF040838">
    <property type="entry name" value="T4_PilC_Neiss"/>
    <property type="match status" value="1"/>
</dbReference>
<dbReference type="InterPro" id="IPR036465">
    <property type="entry name" value="vWFA_dom_sf"/>
</dbReference>
<evidence type="ECO:0000313" key="5">
    <source>
        <dbReference type="EMBL" id="MFK7642294.1"/>
    </source>
</evidence>
<comment type="caution">
    <text evidence="5">The sequence shown here is derived from an EMBL/GenBank/DDBJ whole genome shotgun (WGS) entry which is preliminary data.</text>
</comment>